<gene>
    <name evidence="16" type="ORF">J0S82_019112</name>
</gene>
<evidence type="ECO:0000256" key="2">
    <source>
        <dbReference type="ARBA" id="ARBA00004651"/>
    </source>
</evidence>
<proteinExistence type="inferred from homology"/>
<feature type="non-terminal residue" evidence="16">
    <location>
        <position position="607"/>
    </location>
</feature>
<feature type="transmembrane region" description="Helical" evidence="14">
    <location>
        <begin position="281"/>
        <end position="305"/>
    </location>
</feature>
<feature type="transmembrane region" description="Helical" evidence="14">
    <location>
        <begin position="102"/>
        <end position="121"/>
    </location>
</feature>
<comment type="subcellular location">
    <subcellularLocation>
        <location evidence="2">Cell membrane</location>
        <topology evidence="2">Multi-pass membrane protein</topology>
    </subcellularLocation>
</comment>
<dbReference type="SUPFAM" id="SSF81321">
    <property type="entry name" value="Family A G protein-coupled receptor-like"/>
    <property type="match status" value="2"/>
</dbReference>
<evidence type="ECO:0000256" key="3">
    <source>
        <dbReference type="ARBA" id="ARBA00022475"/>
    </source>
</evidence>
<evidence type="ECO:0000256" key="14">
    <source>
        <dbReference type="SAM" id="Phobius"/>
    </source>
</evidence>
<keyword evidence="11 12" id="KW-0807">Transducer</keyword>
<dbReference type="PANTHER" id="PTHR26453">
    <property type="entry name" value="OLFACTORY RECEPTOR"/>
    <property type="match status" value="1"/>
</dbReference>
<reference evidence="16" key="1">
    <citation type="journal article" date="2021" name="Evol. Appl.">
        <title>The genome of the Pyrenean desman and the effects of bottlenecks and inbreeding on the genomic landscape of an endangered species.</title>
        <authorList>
            <person name="Escoda L."/>
            <person name="Castresana J."/>
        </authorList>
    </citation>
    <scope>NUCLEOTIDE SEQUENCE</scope>
    <source>
        <strain evidence="16">IBE-C5619</strain>
    </source>
</reference>
<dbReference type="PRINTS" id="PR00245">
    <property type="entry name" value="OLFACTORYR"/>
</dbReference>
<keyword evidence="10 12" id="KW-0675">Receptor</keyword>
<feature type="transmembrane region" description="Helical" evidence="14">
    <location>
        <begin position="456"/>
        <end position="485"/>
    </location>
</feature>
<dbReference type="AlphaFoldDB" id="A0A8J6DGT5"/>
<feature type="transmembrane region" description="Helical" evidence="14">
    <location>
        <begin position="60"/>
        <end position="82"/>
    </location>
</feature>
<keyword evidence="17" id="KW-1185">Reference proteome</keyword>
<feature type="transmembrane region" description="Helical" evidence="14">
    <location>
        <begin position="201"/>
        <end position="227"/>
    </location>
</feature>
<evidence type="ECO:0000256" key="4">
    <source>
        <dbReference type="ARBA" id="ARBA00022606"/>
    </source>
</evidence>
<comment type="similarity">
    <text evidence="12">Belongs to the G-protein coupled receptor 1 family.</text>
</comment>
<evidence type="ECO:0000256" key="8">
    <source>
        <dbReference type="ARBA" id="ARBA00023040"/>
    </source>
</evidence>
<evidence type="ECO:0000259" key="15">
    <source>
        <dbReference type="PROSITE" id="PS50262"/>
    </source>
</evidence>
<feature type="transmembrane region" description="Helical" evidence="14">
    <location>
        <begin position="360"/>
        <end position="379"/>
    </location>
</feature>
<dbReference type="GO" id="GO:0005886">
    <property type="term" value="C:plasma membrane"/>
    <property type="evidence" value="ECO:0007669"/>
    <property type="project" value="UniProtKB-SubCell"/>
</dbReference>
<evidence type="ECO:0000313" key="16">
    <source>
        <dbReference type="EMBL" id="KAG8505718.1"/>
    </source>
</evidence>
<feature type="transmembrane region" description="Helical" evidence="14">
    <location>
        <begin position="317"/>
        <end position="340"/>
    </location>
</feature>
<dbReference type="GO" id="GO:0004930">
    <property type="term" value="F:G protein-coupled receptor activity"/>
    <property type="evidence" value="ECO:0007669"/>
    <property type="project" value="UniProtKB-KW"/>
</dbReference>
<evidence type="ECO:0000256" key="7">
    <source>
        <dbReference type="ARBA" id="ARBA00022989"/>
    </source>
</evidence>
<dbReference type="Gene3D" id="1.20.1070.10">
    <property type="entry name" value="Rhodopsin 7-helix transmembrane proteins"/>
    <property type="match status" value="2"/>
</dbReference>
<feature type="transmembrane region" description="Helical" evidence="14">
    <location>
        <begin position="133"/>
        <end position="165"/>
    </location>
</feature>
<evidence type="ECO:0000256" key="1">
    <source>
        <dbReference type="ARBA" id="ARBA00003929"/>
    </source>
</evidence>
<feature type="transmembrane region" description="Helical" evidence="14">
    <location>
        <begin position="497"/>
        <end position="519"/>
    </location>
</feature>
<feature type="transmembrane region" description="Helical" evidence="14">
    <location>
        <begin position="531"/>
        <end position="549"/>
    </location>
</feature>
<keyword evidence="7 14" id="KW-1133">Transmembrane helix</keyword>
<evidence type="ECO:0000256" key="13">
    <source>
        <dbReference type="SAM" id="MobiDB-lite"/>
    </source>
</evidence>
<dbReference type="GO" id="GO:0004984">
    <property type="term" value="F:olfactory receptor activity"/>
    <property type="evidence" value="ECO:0007669"/>
    <property type="project" value="InterPro"/>
</dbReference>
<dbReference type="Pfam" id="PF13853">
    <property type="entry name" value="7tm_4"/>
    <property type="match status" value="2"/>
</dbReference>
<feature type="transmembrane region" description="Helical" evidence="14">
    <location>
        <begin position="239"/>
        <end position="261"/>
    </location>
</feature>
<dbReference type="InterPro" id="IPR000276">
    <property type="entry name" value="GPCR_Rhodpsn"/>
</dbReference>
<keyword evidence="5 12" id="KW-0812">Transmembrane</keyword>
<feature type="domain" description="G-protein coupled receptors family 1 profile" evidence="15">
    <location>
        <begin position="299"/>
        <end position="549"/>
    </location>
</feature>
<keyword evidence="8 12" id="KW-0297">G-protein coupled receptor</keyword>
<feature type="domain" description="G-protein coupled receptors family 1 profile" evidence="15">
    <location>
        <begin position="41"/>
        <end position="304"/>
    </location>
</feature>
<dbReference type="CDD" id="cd15225">
    <property type="entry name" value="7tmA_OR10A-like"/>
    <property type="match status" value="2"/>
</dbReference>
<evidence type="ECO:0000256" key="11">
    <source>
        <dbReference type="ARBA" id="ARBA00023224"/>
    </source>
</evidence>
<dbReference type="EMBL" id="JAGFMF010012242">
    <property type="protein sequence ID" value="KAG8505718.1"/>
    <property type="molecule type" value="Genomic_DNA"/>
</dbReference>
<feature type="region of interest" description="Disordered" evidence="13">
    <location>
        <begin position="588"/>
        <end position="607"/>
    </location>
</feature>
<dbReference type="PROSITE" id="PS50262">
    <property type="entry name" value="G_PROTEIN_RECEP_F1_2"/>
    <property type="match status" value="2"/>
</dbReference>
<organism evidence="16 17">
    <name type="scientific">Galemys pyrenaicus</name>
    <name type="common">Iberian desman</name>
    <name type="synonym">Pyrenean desman</name>
    <dbReference type="NCBI Taxonomy" id="202257"/>
    <lineage>
        <taxon>Eukaryota</taxon>
        <taxon>Metazoa</taxon>
        <taxon>Chordata</taxon>
        <taxon>Craniata</taxon>
        <taxon>Vertebrata</taxon>
        <taxon>Euteleostomi</taxon>
        <taxon>Mammalia</taxon>
        <taxon>Eutheria</taxon>
        <taxon>Laurasiatheria</taxon>
        <taxon>Eulipotyphla</taxon>
        <taxon>Talpidae</taxon>
        <taxon>Galemys</taxon>
    </lineage>
</organism>
<dbReference type="OrthoDB" id="9975554at2759"/>
<protein>
    <submittedName>
        <fullName evidence="16">Olfactory receptor 10V1</fullName>
    </submittedName>
</protein>
<evidence type="ECO:0000256" key="12">
    <source>
        <dbReference type="RuleBase" id="RU000688"/>
    </source>
</evidence>
<evidence type="ECO:0000256" key="9">
    <source>
        <dbReference type="ARBA" id="ARBA00023136"/>
    </source>
</evidence>
<accession>A0A8J6DGT5</accession>
<keyword evidence="9 14" id="KW-0472">Membrane</keyword>
<sequence>MEGVNKTEKIQFFFRPFSTDPKVQIMIFAAFLVMYLTSLGGNATIAVIVQTNHSLHTPMYFFLANLAVLEMFYTFSIAPLALANLISMGKTPVSITGCGTQMFFFVFLGGADCVLLAVMAYDRFIAICYPLRYTLLVSWPLCVELVVGSLALGFLLSLTLTALIFHLPFCNNNEIYHFYCDMPAVMRLACADTHVHETALYIISFIVLSIPLSLISISYVFIVAAILRIRSAEGRHRAFSTCSSHIVVVLLQYGCTSFIYLSPHSSYSPEMGRPFSPIVEVQLFIFAAFLLMYIGSLVGNSTIFLTVWAERSLHTPMYFFLANLAVLEIFYSSTVAPLALVNLLTMGRIPISFTGCGTQMFFFVFLGSADCILLGIMAYDRFVAIRDPLRYILIMRWQLCAHLALGALVLGFILALQLTVLIFHLPFCGHNRITHFYCDVLPILRLACGDTRTPEAMIFIVSVIILTIPFSLISISYIFIVSAILKIRSAEGRHKAFSTCSSHLTVVLLQYGCCSLIYLRPSSSYNPRMGRVVSVVYTFVTPLLNPLIYSMRNKELKDALSKPVLLNLDDLSAAAPAPLPRAERSFLEPGSRCLEGPAPKNMRVQPP</sequence>
<dbReference type="PROSITE" id="PS00237">
    <property type="entry name" value="G_PROTEIN_RECEP_F1_1"/>
    <property type="match status" value="2"/>
</dbReference>
<dbReference type="InterPro" id="IPR017452">
    <property type="entry name" value="GPCR_Rhodpsn_7TM"/>
</dbReference>
<comment type="function">
    <text evidence="1">Putative odorant or sperm cell receptor.</text>
</comment>
<dbReference type="InterPro" id="IPR000725">
    <property type="entry name" value="Olfact_rcpt"/>
</dbReference>
<evidence type="ECO:0000313" key="17">
    <source>
        <dbReference type="Proteomes" id="UP000700334"/>
    </source>
</evidence>
<feature type="transmembrane region" description="Helical" evidence="14">
    <location>
        <begin position="399"/>
        <end position="423"/>
    </location>
</feature>
<evidence type="ECO:0000256" key="10">
    <source>
        <dbReference type="ARBA" id="ARBA00023170"/>
    </source>
</evidence>
<dbReference type="PRINTS" id="PR00237">
    <property type="entry name" value="GPCRRHODOPSN"/>
</dbReference>
<comment type="caution">
    <text evidence="16">The sequence shown here is derived from an EMBL/GenBank/DDBJ whole genome shotgun (WGS) entry which is preliminary data.</text>
</comment>
<evidence type="ECO:0000256" key="5">
    <source>
        <dbReference type="ARBA" id="ARBA00022692"/>
    </source>
</evidence>
<dbReference type="FunFam" id="1.20.1070.10:FF:000001">
    <property type="entry name" value="Olfactory receptor"/>
    <property type="match status" value="2"/>
</dbReference>
<name>A0A8J6DGT5_GALPY</name>
<dbReference type="Proteomes" id="UP000700334">
    <property type="component" value="Unassembled WGS sequence"/>
</dbReference>
<keyword evidence="3" id="KW-1003">Cell membrane</keyword>
<keyword evidence="6" id="KW-0552">Olfaction</keyword>
<evidence type="ECO:0000256" key="6">
    <source>
        <dbReference type="ARBA" id="ARBA00022725"/>
    </source>
</evidence>
<keyword evidence="4" id="KW-0716">Sensory transduction</keyword>
<feature type="transmembrane region" description="Helical" evidence="14">
    <location>
        <begin position="25"/>
        <end position="48"/>
    </location>
</feature>